<keyword evidence="4" id="KW-0732">Signal</keyword>
<feature type="region of interest" description="Disordered" evidence="3">
    <location>
        <begin position="421"/>
        <end position="454"/>
    </location>
</feature>
<dbReference type="Proteomes" id="UP000196573">
    <property type="component" value="Unassembled WGS sequence"/>
</dbReference>
<dbReference type="NCBIfam" id="TIGR03505">
    <property type="entry name" value="FimV_core"/>
    <property type="match status" value="1"/>
</dbReference>
<keyword evidence="1" id="KW-0802">TPR repeat</keyword>
<feature type="chain" id="PRO_5012688209" description="FimV N-terminal domain-containing protein" evidence="4">
    <location>
        <begin position="27"/>
        <end position="993"/>
    </location>
</feature>
<feature type="repeat" description="TPR" evidence="1">
    <location>
        <begin position="554"/>
        <end position="587"/>
    </location>
</feature>
<sequence>MLRKLAAAIAIAGGMGSMMASTSAHALGLGEIELDSALNQPLKADIELVELRDLTAAEILPNLATRDDFDRAGVERPYFLSKLRFETVTRDDGSVYIRVSSRQPVIEPYLNFLVEVHWPNGRLLREYTLLLDPPSFSDSVVKGVAGTPPKTVTAGEPEKAAAPEVAAAPVLNSRIPQAQPETSGATGSTYRVKKDDTLWEVALNTRPGRDVSPIKMMAALQQQNPSAFIKGNINLLKQGSLLTIPDRSAIEAMDASAAAQNVSNQNKEWKSGQVQVDATRQTEVRETARGVVEDDRLSIVSGSTGDNGEGADQGDGNSAGGSARELEDALIIKQEQLDSLSRENTDLKDRLGDLEEQIATLERLVTLKNDQLVAAQTLADENALAANANNGGAATDAKPAEEIDYNFSDGQEVADAGAEVAVTPAGGPPAQEPAKAAKPKTPPPPPPPAPEPGFLDKLLANPLYLGGGAAVLLLLGLLGVVAKRRRDAEPEDDSDNTPSPMPTDSGDLADELPEADDLFADSTSDADAAQDQDEPDLDIDKSLLDPQGGVAPETADALGEADIYIAYGRYDQAAELLNQAIAAEPERADLRIKQLEVLAELQDAEGFVTQEMALKDQGSSEGVNRAAELRGRFPAEALAAVAATTVVTAVAAEAQAADPVDSDIDMTEFDAMAAEEGLEFDLPDVDLTEEPAAEVSNDEDDDFGLDFGDLEAELDDQLTDMATDSETQSVDNEALEFGDIELEGLEQDLDAELAEEPEATVEADSNDLPDLEFDIALDDAELDVADETAAPVAEEPVTEADAESVSDFDSELEQLDAELADLSVDMDQAEIDKALAPEETAEVAAEPEAEEVAEPSAELSLDDLDHDLDIEFESSDLEGLDEAEPEVASVEVEEAPVVEAVEDAEPAAPATDALETALADLGDVDADGDLGQMEEDFAFLNETDETATKLDLARAYMEMGDEEGAKDILDEVSREGSEAQQAEARELIGKMGS</sequence>
<organism evidence="6 7">
    <name type="scientific">Parendozoicomonas haliclonae</name>
    <dbReference type="NCBI Taxonomy" id="1960125"/>
    <lineage>
        <taxon>Bacteria</taxon>
        <taxon>Pseudomonadati</taxon>
        <taxon>Pseudomonadota</taxon>
        <taxon>Gammaproteobacteria</taxon>
        <taxon>Oceanospirillales</taxon>
        <taxon>Endozoicomonadaceae</taxon>
        <taxon>Parendozoicomonas</taxon>
    </lineage>
</organism>
<evidence type="ECO:0000313" key="7">
    <source>
        <dbReference type="Proteomes" id="UP000196573"/>
    </source>
</evidence>
<evidence type="ECO:0000259" key="5">
    <source>
        <dbReference type="Pfam" id="PF25800"/>
    </source>
</evidence>
<proteinExistence type="predicted"/>
<dbReference type="OrthoDB" id="5298707at2"/>
<dbReference type="Gene3D" id="1.20.58.2200">
    <property type="match status" value="1"/>
</dbReference>
<feature type="region of interest" description="Disordered" evidence="3">
    <location>
        <begin position="486"/>
        <end position="511"/>
    </location>
</feature>
<keyword evidence="2" id="KW-0175">Coiled coil</keyword>
<evidence type="ECO:0000256" key="1">
    <source>
        <dbReference type="PROSITE-ProRule" id="PRU00339"/>
    </source>
</evidence>
<dbReference type="EMBL" id="FWPT01000005">
    <property type="protein sequence ID" value="SMA47467.1"/>
    <property type="molecule type" value="Genomic_DNA"/>
</dbReference>
<feature type="coiled-coil region" evidence="2">
    <location>
        <begin position="323"/>
        <end position="371"/>
    </location>
</feature>
<feature type="compositionally biased region" description="Acidic residues" evidence="3">
    <location>
        <begin position="528"/>
        <end position="537"/>
    </location>
</feature>
<dbReference type="AlphaFoldDB" id="A0A1X7AKN2"/>
<feature type="domain" description="FimV N-terminal" evidence="5">
    <location>
        <begin position="27"/>
        <end position="134"/>
    </location>
</feature>
<feature type="compositionally biased region" description="Gly residues" evidence="3">
    <location>
        <begin position="305"/>
        <end position="319"/>
    </location>
</feature>
<evidence type="ECO:0000313" key="6">
    <source>
        <dbReference type="EMBL" id="SMA47467.1"/>
    </source>
</evidence>
<accession>A0A1X7AKN2</accession>
<feature type="region of interest" description="Disordered" evidence="3">
    <location>
        <begin position="296"/>
        <end position="323"/>
    </location>
</feature>
<dbReference type="NCBIfam" id="TIGR03504">
    <property type="entry name" value="FimV_Cterm"/>
    <property type="match status" value="1"/>
</dbReference>
<name>A0A1X7AKN2_9GAMM</name>
<feature type="region of interest" description="Disordered" evidence="3">
    <location>
        <begin position="523"/>
        <end position="553"/>
    </location>
</feature>
<dbReference type="InterPro" id="IPR057840">
    <property type="entry name" value="FimV_N"/>
</dbReference>
<reference evidence="6 7" key="1">
    <citation type="submission" date="2017-03" db="EMBL/GenBank/DDBJ databases">
        <authorList>
            <person name="Afonso C.L."/>
            <person name="Miller P.J."/>
            <person name="Scott M.A."/>
            <person name="Spackman E."/>
            <person name="Goraichik I."/>
            <person name="Dimitrov K.M."/>
            <person name="Suarez D.L."/>
            <person name="Swayne D.E."/>
        </authorList>
    </citation>
    <scope>NUCLEOTIDE SEQUENCE [LARGE SCALE GENOMIC DNA]</scope>
    <source>
        <strain evidence="6">SB41UT1</strain>
    </source>
</reference>
<feature type="compositionally biased region" description="Acidic residues" evidence="3">
    <location>
        <begin position="796"/>
        <end position="809"/>
    </location>
</feature>
<protein>
    <recommendedName>
        <fullName evidence="5">FimV N-terminal domain-containing protein</fullName>
    </recommendedName>
</protein>
<dbReference type="RefSeq" id="WP_087110216.1">
    <property type="nucleotide sequence ID" value="NZ_CBCSCN010000003.1"/>
</dbReference>
<feature type="signal peptide" evidence="4">
    <location>
        <begin position="1"/>
        <end position="26"/>
    </location>
</feature>
<dbReference type="Pfam" id="PF25800">
    <property type="entry name" value="FimV_N"/>
    <property type="match status" value="1"/>
</dbReference>
<gene>
    <name evidence="6" type="ORF">EHSB41UT_02428</name>
</gene>
<evidence type="ECO:0000256" key="4">
    <source>
        <dbReference type="SAM" id="SignalP"/>
    </source>
</evidence>
<keyword evidence="7" id="KW-1185">Reference proteome</keyword>
<feature type="region of interest" description="Disordered" evidence="3">
    <location>
        <begin position="789"/>
        <end position="809"/>
    </location>
</feature>
<evidence type="ECO:0000256" key="3">
    <source>
        <dbReference type="SAM" id="MobiDB-lite"/>
    </source>
</evidence>
<dbReference type="InterPro" id="IPR020012">
    <property type="entry name" value="LysM_FimV"/>
</dbReference>
<dbReference type="InterPro" id="IPR038440">
    <property type="entry name" value="FimV_C_sf"/>
</dbReference>
<dbReference type="InterPro" id="IPR020011">
    <property type="entry name" value="FimV_C"/>
</dbReference>
<evidence type="ECO:0000256" key="2">
    <source>
        <dbReference type="SAM" id="Coils"/>
    </source>
</evidence>
<feature type="compositionally biased region" description="Pro residues" evidence="3">
    <location>
        <begin position="440"/>
        <end position="451"/>
    </location>
</feature>
<dbReference type="InterPro" id="IPR019734">
    <property type="entry name" value="TPR_rpt"/>
</dbReference>
<dbReference type="PROSITE" id="PS50005">
    <property type="entry name" value="TPR"/>
    <property type="match status" value="1"/>
</dbReference>